<accession>A0ABQ0MHG0</accession>
<dbReference type="Gene3D" id="3.40.50.150">
    <property type="entry name" value="Vaccinia Virus protein VP39"/>
    <property type="match status" value="1"/>
</dbReference>
<dbReference type="CDD" id="cd02440">
    <property type="entry name" value="AdoMet_MTases"/>
    <property type="match status" value="1"/>
</dbReference>
<protein>
    <submittedName>
        <fullName evidence="2">Type 11 methyltransferase</fullName>
    </submittedName>
</protein>
<evidence type="ECO:0000259" key="1">
    <source>
        <dbReference type="Pfam" id="PF08241"/>
    </source>
</evidence>
<feature type="domain" description="Methyltransferase type 11" evidence="1">
    <location>
        <begin position="50"/>
        <end position="145"/>
    </location>
</feature>
<reference evidence="3" key="1">
    <citation type="submission" date="2017-05" db="EMBL/GenBank/DDBJ databases">
        <title>Draft genome sequence of Geobacter pelophilus, a iron(III)-reducing bacteria.</title>
        <authorList>
            <person name="Aoyagi T."/>
            <person name="Koike H."/>
            <person name="Morita T."/>
            <person name="Sato Y."/>
            <person name="Habe H."/>
            <person name="Hori T."/>
        </authorList>
    </citation>
    <scope>NUCLEOTIDE SEQUENCE [LARGE SCALE GENOMIC DNA]</scope>
    <source>
        <strain evidence="3">Drf2</strain>
    </source>
</reference>
<dbReference type="SUPFAM" id="SSF53335">
    <property type="entry name" value="S-adenosyl-L-methionine-dependent methyltransferases"/>
    <property type="match status" value="1"/>
</dbReference>
<gene>
    <name evidence="2" type="ORF">GPEL0_01r1896</name>
</gene>
<dbReference type="InterPro" id="IPR013216">
    <property type="entry name" value="Methyltransf_11"/>
</dbReference>
<dbReference type="EMBL" id="BDQG01000001">
    <property type="protein sequence ID" value="GAW66504.1"/>
    <property type="molecule type" value="Genomic_DNA"/>
</dbReference>
<evidence type="ECO:0000313" key="2">
    <source>
        <dbReference type="EMBL" id="GAW66504.1"/>
    </source>
</evidence>
<dbReference type="Pfam" id="PF08241">
    <property type="entry name" value="Methyltransf_11"/>
    <property type="match status" value="1"/>
</dbReference>
<keyword evidence="3" id="KW-1185">Reference proteome</keyword>
<keyword evidence="2" id="KW-0808">Transferase</keyword>
<dbReference type="GO" id="GO:0032259">
    <property type="term" value="P:methylation"/>
    <property type="evidence" value="ECO:0007669"/>
    <property type="project" value="UniProtKB-KW"/>
</dbReference>
<dbReference type="InterPro" id="IPR029063">
    <property type="entry name" value="SAM-dependent_MTases_sf"/>
</dbReference>
<organism evidence="2 3">
    <name type="scientific">Geoanaerobacter pelophilus</name>
    <dbReference type="NCBI Taxonomy" id="60036"/>
    <lineage>
        <taxon>Bacteria</taxon>
        <taxon>Pseudomonadati</taxon>
        <taxon>Thermodesulfobacteriota</taxon>
        <taxon>Desulfuromonadia</taxon>
        <taxon>Geobacterales</taxon>
        <taxon>Geobacteraceae</taxon>
        <taxon>Geoanaerobacter</taxon>
    </lineage>
</organism>
<proteinExistence type="predicted"/>
<evidence type="ECO:0000313" key="3">
    <source>
        <dbReference type="Proteomes" id="UP000194153"/>
    </source>
</evidence>
<dbReference type="Proteomes" id="UP000194153">
    <property type="component" value="Unassembled WGS sequence"/>
</dbReference>
<comment type="caution">
    <text evidence="2">The sequence shown here is derived from an EMBL/GenBank/DDBJ whole genome shotgun (WGS) entry which is preliminary data.</text>
</comment>
<dbReference type="PANTHER" id="PTHR43591">
    <property type="entry name" value="METHYLTRANSFERASE"/>
    <property type="match status" value="1"/>
</dbReference>
<sequence length="258" mass="28145">MSGLKEQTHEANIVDQFSRQAIPFTQVPGHFDAMQILIELSGVCPDDAVLDVACGPGMVACEFARHAGQVTGIDITPAMIEQAQIRQQQQNLQNVTWAVGNAVPLPYADDSFSLVVTRYSFHHLLAPEKALAEMVRVCRPGGRVLVADVAIDSAKSASYDRLEIMRDPSHTHALTHDEYAALFLDSGLLDCRKSAYGVDIELETQLLASFPKPGDEPKLREMVTNDVGVDSLGVNARSEDGKVVYTVPIAVYVGRKRV</sequence>
<name>A0ABQ0MHG0_9BACT</name>
<dbReference type="RefSeq" id="WP_085812852.1">
    <property type="nucleotide sequence ID" value="NZ_BDQG01000001.1"/>
</dbReference>
<dbReference type="GO" id="GO:0008168">
    <property type="term" value="F:methyltransferase activity"/>
    <property type="evidence" value="ECO:0007669"/>
    <property type="project" value="UniProtKB-KW"/>
</dbReference>
<keyword evidence="2" id="KW-0489">Methyltransferase</keyword>